<sequence length="88" mass="9932">MGIIFAVVIVCVYMVCPLIGKVILLIANTFLPDPIPFVDEIIMWIGLMMHLARLQMMFEFIGRHKKAFLAILLIIIAVILCFCNSNHG</sequence>
<evidence type="ECO:0000256" key="1">
    <source>
        <dbReference type="SAM" id="Phobius"/>
    </source>
</evidence>
<name>A0A926F851_9FIRM</name>
<dbReference type="RefSeq" id="WP_262431983.1">
    <property type="nucleotide sequence ID" value="NZ_JACRTE010000006.1"/>
</dbReference>
<keyword evidence="1" id="KW-0472">Membrane</keyword>
<feature type="transmembrane region" description="Helical" evidence="1">
    <location>
        <begin position="41"/>
        <end position="61"/>
    </location>
</feature>
<reference evidence="2" key="1">
    <citation type="submission" date="2020-08" db="EMBL/GenBank/DDBJ databases">
        <title>Genome public.</title>
        <authorList>
            <person name="Liu C."/>
            <person name="Sun Q."/>
        </authorList>
    </citation>
    <scope>NUCLEOTIDE SEQUENCE</scope>
    <source>
        <strain evidence="2">NSJ-50</strain>
    </source>
</reference>
<feature type="transmembrane region" description="Helical" evidence="1">
    <location>
        <begin position="7"/>
        <end position="29"/>
    </location>
</feature>
<feature type="transmembrane region" description="Helical" evidence="1">
    <location>
        <begin position="68"/>
        <end position="87"/>
    </location>
</feature>
<dbReference type="AlphaFoldDB" id="A0A926F851"/>
<proteinExistence type="predicted"/>
<evidence type="ECO:0000313" key="2">
    <source>
        <dbReference type="EMBL" id="MBC8596516.1"/>
    </source>
</evidence>
<protein>
    <submittedName>
        <fullName evidence="2">Uncharacterized protein</fullName>
    </submittedName>
</protein>
<dbReference type="EMBL" id="JACRTE010000006">
    <property type="protein sequence ID" value="MBC8596516.1"/>
    <property type="molecule type" value="Genomic_DNA"/>
</dbReference>
<comment type="caution">
    <text evidence="2">The sequence shown here is derived from an EMBL/GenBank/DDBJ whole genome shotgun (WGS) entry which is preliminary data.</text>
</comment>
<keyword evidence="3" id="KW-1185">Reference proteome</keyword>
<keyword evidence="1" id="KW-0812">Transmembrane</keyword>
<keyword evidence="1" id="KW-1133">Transmembrane helix</keyword>
<accession>A0A926F851</accession>
<organism evidence="2 3">
    <name type="scientific">Qingrenia yutianensis</name>
    <dbReference type="NCBI Taxonomy" id="2763676"/>
    <lineage>
        <taxon>Bacteria</taxon>
        <taxon>Bacillati</taxon>
        <taxon>Bacillota</taxon>
        <taxon>Clostridia</taxon>
        <taxon>Eubacteriales</taxon>
        <taxon>Oscillospiraceae</taxon>
        <taxon>Qingrenia</taxon>
    </lineage>
</organism>
<gene>
    <name evidence="2" type="ORF">H8706_06495</name>
</gene>
<dbReference type="Proteomes" id="UP000647416">
    <property type="component" value="Unassembled WGS sequence"/>
</dbReference>
<evidence type="ECO:0000313" key="3">
    <source>
        <dbReference type="Proteomes" id="UP000647416"/>
    </source>
</evidence>